<evidence type="ECO:0000313" key="2">
    <source>
        <dbReference type="EMBL" id="GIQ67153.1"/>
    </source>
</evidence>
<feature type="domain" description="HTH cro/C1-type" evidence="1">
    <location>
        <begin position="8"/>
        <end position="39"/>
    </location>
</feature>
<protein>
    <recommendedName>
        <fullName evidence="1">HTH cro/C1-type domain-containing protein</fullName>
    </recommendedName>
</protein>
<gene>
    <name evidence="2" type="ORF">PACILC2_57210</name>
</gene>
<dbReference type="RefSeq" id="WP_213531889.1">
    <property type="nucleotide sequence ID" value="NZ_BOVJ01000267.1"/>
</dbReference>
<dbReference type="Proteomes" id="UP000680304">
    <property type="component" value="Unassembled WGS sequence"/>
</dbReference>
<dbReference type="CDD" id="cd00093">
    <property type="entry name" value="HTH_XRE"/>
    <property type="match status" value="1"/>
</dbReference>
<sequence length="62" mass="7412">MNEVTIWKLKRIENKIRQKDVADHLGISASYVSLYEDGKVPWDQELVRRYRQFIVNYKGADK</sequence>
<reference evidence="2 3" key="1">
    <citation type="submission" date="2021-04" db="EMBL/GenBank/DDBJ databases">
        <title>Draft genome sequence of Paenibacillus cisolokensis, LC2-13A.</title>
        <authorList>
            <person name="Uke A."/>
            <person name="Chhe C."/>
            <person name="Baramee S."/>
            <person name="Kosugi A."/>
        </authorList>
    </citation>
    <scope>NUCLEOTIDE SEQUENCE [LARGE SCALE GENOMIC DNA]</scope>
    <source>
        <strain evidence="2 3">LC2-13A</strain>
    </source>
</reference>
<accession>A0ABQ4NFY2</accession>
<dbReference type="Pfam" id="PF01381">
    <property type="entry name" value="HTH_3"/>
    <property type="match status" value="1"/>
</dbReference>
<dbReference type="SUPFAM" id="SSF47413">
    <property type="entry name" value="lambda repressor-like DNA-binding domains"/>
    <property type="match status" value="1"/>
</dbReference>
<comment type="caution">
    <text evidence="2">The sequence shown here is derived from an EMBL/GenBank/DDBJ whole genome shotgun (WGS) entry which is preliminary data.</text>
</comment>
<dbReference type="EMBL" id="BOVJ01000267">
    <property type="protein sequence ID" value="GIQ67153.1"/>
    <property type="molecule type" value="Genomic_DNA"/>
</dbReference>
<dbReference type="Gene3D" id="1.10.260.40">
    <property type="entry name" value="lambda repressor-like DNA-binding domains"/>
    <property type="match status" value="1"/>
</dbReference>
<dbReference type="PROSITE" id="PS50943">
    <property type="entry name" value="HTH_CROC1"/>
    <property type="match status" value="1"/>
</dbReference>
<dbReference type="InterPro" id="IPR010982">
    <property type="entry name" value="Lambda_DNA-bd_dom_sf"/>
</dbReference>
<organism evidence="2 3">
    <name type="scientific">Paenibacillus cisolokensis</name>
    <dbReference type="NCBI Taxonomy" id="1658519"/>
    <lineage>
        <taxon>Bacteria</taxon>
        <taxon>Bacillati</taxon>
        <taxon>Bacillota</taxon>
        <taxon>Bacilli</taxon>
        <taxon>Bacillales</taxon>
        <taxon>Paenibacillaceae</taxon>
        <taxon>Paenibacillus</taxon>
    </lineage>
</organism>
<keyword evidence="3" id="KW-1185">Reference proteome</keyword>
<evidence type="ECO:0000313" key="3">
    <source>
        <dbReference type="Proteomes" id="UP000680304"/>
    </source>
</evidence>
<proteinExistence type="predicted"/>
<dbReference type="InterPro" id="IPR001387">
    <property type="entry name" value="Cro/C1-type_HTH"/>
</dbReference>
<name>A0ABQ4NFY2_9BACL</name>
<evidence type="ECO:0000259" key="1">
    <source>
        <dbReference type="PROSITE" id="PS50943"/>
    </source>
</evidence>